<dbReference type="SUPFAM" id="SSF49879">
    <property type="entry name" value="SMAD/FHA domain"/>
    <property type="match status" value="1"/>
</dbReference>
<dbReference type="PATRIC" id="fig|1265738.3.peg.3670"/>
<keyword evidence="3" id="KW-1185">Reference proteome</keyword>
<dbReference type="InterPro" id="IPR000253">
    <property type="entry name" value="FHA_dom"/>
</dbReference>
<dbReference type="Gene3D" id="2.60.200.20">
    <property type="match status" value="1"/>
</dbReference>
<gene>
    <name evidence="2" type="ORF">RMSM_03666</name>
</gene>
<dbReference type="AlphaFoldDB" id="M5RZQ9"/>
<evidence type="ECO:0000313" key="3">
    <source>
        <dbReference type="Proteomes" id="UP000011991"/>
    </source>
</evidence>
<organism evidence="2 3">
    <name type="scientific">Rhodopirellula maiorica SM1</name>
    <dbReference type="NCBI Taxonomy" id="1265738"/>
    <lineage>
        <taxon>Bacteria</taxon>
        <taxon>Pseudomonadati</taxon>
        <taxon>Planctomycetota</taxon>
        <taxon>Planctomycetia</taxon>
        <taxon>Pirellulales</taxon>
        <taxon>Pirellulaceae</taxon>
        <taxon>Novipirellula</taxon>
    </lineage>
</organism>
<dbReference type="PROSITE" id="PS50006">
    <property type="entry name" value="FHA_DOMAIN"/>
    <property type="match status" value="1"/>
</dbReference>
<dbReference type="Pfam" id="PF00498">
    <property type="entry name" value="FHA"/>
    <property type="match status" value="1"/>
</dbReference>
<dbReference type="PANTHER" id="PTHR23308">
    <property type="entry name" value="NUCLEAR INHIBITOR OF PROTEIN PHOSPHATASE-1"/>
    <property type="match status" value="1"/>
</dbReference>
<dbReference type="SMART" id="SM00240">
    <property type="entry name" value="FHA"/>
    <property type="match status" value="1"/>
</dbReference>
<comment type="caution">
    <text evidence="2">The sequence shown here is derived from an EMBL/GenBank/DDBJ whole genome shotgun (WGS) entry which is preliminary data.</text>
</comment>
<sequence>MIPPPAVPTKTLTLSFLSKSTVQIMIYKLVLKNEVSGLNRRSWTFKPPVCLGRDPESNLCINHQSISRQHCQFSLNGDEALVIKDLGSTNGIYVDDNRVQQHVLMPNQVVQIGALELEIQFSSPDELAESQQYPREGNVDRTRPLPVYQLDAPVEAKPWWRRVLG</sequence>
<name>M5RZQ9_9BACT</name>
<evidence type="ECO:0000313" key="2">
    <source>
        <dbReference type="EMBL" id="EMI19409.1"/>
    </source>
</evidence>
<dbReference type="InterPro" id="IPR008984">
    <property type="entry name" value="SMAD_FHA_dom_sf"/>
</dbReference>
<protein>
    <submittedName>
        <fullName evidence="2">Forkhead-associated domain protein</fullName>
    </submittedName>
</protein>
<proteinExistence type="predicted"/>
<feature type="domain" description="FHA" evidence="1">
    <location>
        <begin position="49"/>
        <end position="99"/>
    </location>
</feature>
<dbReference type="Proteomes" id="UP000011991">
    <property type="component" value="Unassembled WGS sequence"/>
</dbReference>
<evidence type="ECO:0000259" key="1">
    <source>
        <dbReference type="PROSITE" id="PS50006"/>
    </source>
</evidence>
<accession>M5RZQ9</accession>
<dbReference type="CDD" id="cd00060">
    <property type="entry name" value="FHA"/>
    <property type="match status" value="1"/>
</dbReference>
<dbReference type="EMBL" id="ANOG01000533">
    <property type="protein sequence ID" value="EMI19409.1"/>
    <property type="molecule type" value="Genomic_DNA"/>
</dbReference>
<reference evidence="2 3" key="1">
    <citation type="journal article" date="2013" name="Mar. Genomics">
        <title>Expression of sulfatases in Rhodopirellula baltica and the diversity of sulfatases in the genus Rhodopirellula.</title>
        <authorList>
            <person name="Wegner C.E."/>
            <person name="Richter-Heitmann T."/>
            <person name="Klindworth A."/>
            <person name="Klockow C."/>
            <person name="Richter M."/>
            <person name="Achstetter T."/>
            <person name="Glockner F.O."/>
            <person name="Harder J."/>
        </authorList>
    </citation>
    <scope>NUCLEOTIDE SEQUENCE [LARGE SCALE GENOMIC DNA]</scope>
    <source>
        <strain evidence="2 3">SM1</strain>
    </source>
</reference>
<dbReference type="InterPro" id="IPR050923">
    <property type="entry name" value="Cell_Proc_Reg/RNA_Proc"/>
</dbReference>